<dbReference type="PANTHER" id="PTHR12197">
    <property type="entry name" value="HISTONE-LYSINE N-METHYLTRANSFERASE SMYD"/>
    <property type="match status" value="1"/>
</dbReference>
<protein>
    <recommendedName>
        <fullName evidence="9">SET domain-containing protein</fullName>
    </recommendedName>
</protein>
<keyword evidence="2 4" id="KW-0863">Zinc-finger</keyword>
<comment type="caution">
    <text evidence="7">The sequence shown here is derived from an EMBL/GenBank/DDBJ whole genome shotgun (WGS) entry which is preliminary data.</text>
</comment>
<feature type="domain" description="SET" evidence="5">
    <location>
        <begin position="12"/>
        <end position="278"/>
    </location>
</feature>
<dbReference type="PROSITE" id="PS50865">
    <property type="entry name" value="ZF_MYND_2"/>
    <property type="match status" value="1"/>
</dbReference>
<dbReference type="Gene3D" id="2.170.270.10">
    <property type="entry name" value="SET domain"/>
    <property type="match status" value="1"/>
</dbReference>
<keyword evidence="3" id="KW-0862">Zinc</keyword>
<feature type="domain" description="MYND-type" evidence="6">
    <location>
        <begin position="57"/>
        <end position="94"/>
    </location>
</feature>
<evidence type="ECO:0000256" key="3">
    <source>
        <dbReference type="ARBA" id="ARBA00022833"/>
    </source>
</evidence>
<organism evidence="7 8">
    <name type="scientific">Polarella glacialis</name>
    <name type="common">Dinoflagellate</name>
    <dbReference type="NCBI Taxonomy" id="89957"/>
    <lineage>
        <taxon>Eukaryota</taxon>
        <taxon>Sar</taxon>
        <taxon>Alveolata</taxon>
        <taxon>Dinophyceae</taxon>
        <taxon>Suessiales</taxon>
        <taxon>Suessiaceae</taxon>
        <taxon>Polarella</taxon>
    </lineage>
</organism>
<dbReference type="CDD" id="cd20071">
    <property type="entry name" value="SET_SMYD"/>
    <property type="match status" value="1"/>
</dbReference>
<evidence type="ECO:0000313" key="8">
    <source>
        <dbReference type="Proteomes" id="UP000626109"/>
    </source>
</evidence>
<evidence type="ECO:0008006" key="9">
    <source>
        <dbReference type="Google" id="ProtNLM"/>
    </source>
</evidence>
<dbReference type="Gene3D" id="6.10.140.2220">
    <property type="match status" value="1"/>
</dbReference>
<dbReference type="AlphaFoldDB" id="A0A813J934"/>
<accession>A0A813J934</accession>
<evidence type="ECO:0000313" key="7">
    <source>
        <dbReference type="EMBL" id="CAE8671324.1"/>
    </source>
</evidence>
<evidence type="ECO:0000256" key="4">
    <source>
        <dbReference type="PROSITE-ProRule" id="PRU00134"/>
    </source>
</evidence>
<dbReference type="GO" id="GO:0005634">
    <property type="term" value="C:nucleus"/>
    <property type="evidence" value="ECO:0007669"/>
    <property type="project" value="TreeGrafter"/>
</dbReference>
<dbReference type="EMBL" id="CAJNNW010023877">
    <property type="protein sequence ID" value="CAE8671324.1"/>
    <property type="molecule type" value="Genomic_DNA"/>
</dbReference>
<dbReference type="InterPro" id="IPR050869">
    <property type="entry name" value="H3K4_H4K5_MeTrfase"/>
</dbReference>
<evidence type="ECO:0000259" key="5">
    <source>
        <dbReference type="PROSITE" id="PS50280"/>
    </source>
</evidence>
<sequence length="570" mass="61695">MEEFPAEGALGSGVQVVGREGQGRSLVASRQLLAGEVALEAPALVSCVFPLHAASYCAFCIRRQPVDICSGCDLVGYCSQRCREADSPDHGVECRAIRSLSGCLREADSDVWHQGNALLDALLVARIARAELLKDSGAALLASPFMGRPNVLRAMLKAPSLKIPVAIAEATLATASEFPGLLPESWKCRLNTQSRQANLERLVAILMQLQINAICVLEHMWFEPVGEALFVNGALANHSCAPNCQFMTCFGGEGVRPVLKLRCLRDIAPGEDLTVSYDDQARPVWERRARLESSHWFLCKCARCLEDLSREGLRRQSCLVADKEGKVLRALLERTVGNGAPEGGKVLRALQSIGLELAKEATEGSLQSLLAECGKSKLFAVNFLPLAAAEGPAKVQAKVLLRRLRTVEKQVAELVHPDASILFELQSVALMHAEAAGEMSSVADLCQELILKYESRYHGFAFKLCSLLGLRARALYALKRDSEAASVAADLKKMRGRLGMVDEITVDVSAKISAADMEEEAPCNAIGETSQTIPDSSRIRVVLDLPTKPLESAEKSFVPAQSAMSLESMD</sequence>
<dbReference type="InterPro" id="IPR001214">
    <property type="entry name" value="SET_dom"/>
</dbReference>
<dbReference type="Pfam" id="PF00856">
    <property type="entry name" value="SET"/>
    <property type="match status" value="1"/>
</dbReference>
<dbReference type="Gene3D" id="1.10.220.160">
    <property type="match status" value="1"/>
</dbReference>
<evidence type="ECO:0000256" key="2">
    <source>
        <dbReference type="ARBA" id="ARBA00022771"/>
    </source>
</evidence>
<name>A0A813J934_POLGL</name>
<dbReference type="GO" id="GO:0008270">
    <property type="term" value="F:zinc ion binding"/>
    <property type="evidence" value="ECO:0007669"/>
    <property type="project" value="UniProtKB-KW"/>
</dbReference>
<evidence type="ECO:0000256" key="1">
    <source>
        <dbReference type="ARBA" id="ARBA00022723"/>
    </source>
</evidence>
<dbReference type="PROSITE" id="PS50280">
    <property type="entry name" value="SET"/>
    <property type="match status" value="1"/>
</dbReference>
<evidence type="ECO:0000259" key="6">
    <source>
        <dbReference type="PROSITE" id="PS50865"/>
    </source>
</evidence>
<dbReference type="InterPro" id="IPR002893">
    <property type="entry name" value="Znf_MYND"/>
</dbReference>
<dbReference type="Pfam" id="PF01753">
    <property type="entry name" value="zf-MYND"/>
    <property type="match status" value="1"/>
</dbReference>
<reference evidence="7" key="1">
    <citation type="submission" date="2021-02" db="EMBL/GenBank/DDBJ databases">
        <authorList>
            <person name="Dougan E. K."/>
            <person name="Rhodes N."/>
            <person name="Thang M."/>
            <person name="Chan C."/>
        </authorList>
    </citation>
    <scope>NUCLEOTIDE SEQUENCE</scope>
</reference>
<dbReference type="SUPFAM" id="SSF82199">
    <property type="entry name" value="SET domain"/>
    <property type="match status" value="1"/>
</dbReference>
<gene>
    <name evidence="7" type="ORF">PGLA2088_LOCUS17682</name>
</gene>
<dbReference type="PANTHER" id="PTHR12197:SF251">
    <property type="entry name" value="EG:BACR7C10.4 PROTEIN"/>
    <property type="match status" value="1"/>
</dbReference>
<dbReference type="SUPFAM" id="SSF144232">
    <property type="entry name" value="HIT/MYND zinc finger-like"/>
    <property type="match status" value="1"/>
</dbReference>
<keyword evidence="1" id="KW-0479">Metal-binding</keyword>
<dbReference type="InterPro" id="IPR046341">
    <property type="entry name" value="SET_dom_sf"/>
</dbReference>
<dbReference type="Proteomes" id="UP000626109">
    <property type="component" value="Unassembled WGS sequence"/>
</dbReference>
<proteinExistence type="predicted"/>